<feature type="region of interest" description="Disordered" evidence="7">
    <location>
        <begin position="398"/>
        <end position="427"/>
    </location>
</feature>
<evidence type="ECO:0000256" key="5">
    <source>
        <dbReference type="ARBA" id="ARBA00022989"/>
    </source>
</evidence>
<evidence type="ECO:0000256" key="1">
    <source>
        <dbReference type="ARBA" id="ARBA00004651"/>
    </source>
</evidence>
<dbReference type="InterPro" id="IPR011701">
    <property type="entry name" value="MFS"/>
</dbReference>
<feature type="transmembrane region" description="Helical" evidence="8">
    <location>
        <begin position="210"/>
        <end position="229"/>
    </location>
</feature>
<dbReference type="Proteomes" id="UP001163064">
    <property type="component" value="Unassembled WGS sequence"/>
</dbReference>
<dbReference type="EMBL" id="JAPHNL010000123">
    <property type="protein sequence ID" value="MCX3060736.1"/>
    <property type="molecule type" value="Genomic_DNA"/>
</dbReference>
<feature type="transmembrane region" description="Helical" evidence="8">
    <location>
        <begin position="249"/>
        <end position="266"/>
    </location>
</feature>
<dbReference type="RefSeq" id="WP_266599565.1">
    <property type="nucleotide sequence ID" value="NZ_JAPHNL010000123.1"/>
</dbReference>
<keyword evidence="11" id="KW-1185">Reference proteome</keyword>
<feature type="compositionally biased region" description="Low complexity" evidence="7">
    <location>
        <begin position="414"/>
        <end position="427"/>
    </location>
</feature>
<feature type="transmembrane region" description="Helical" evidence="8">
    <location>
        <begin position="95"/>
        <end position="119"/>
    </location>
</feature>
<evidence type="ECO:0000256" key="8">
    <source>
        <dbReference type="SAM" id="Phobius"/>
    </source>
</evidence>
<name>A0ABT3TW72_9ACTN</name>
<gene>
    <name evidence="10" type="ORF">OFY01_13380</name>
</gene>
<proteinExistence type="predicted"/>
<feature type="transmembrane region" description="Helical" evidence="8">
    <location>
        <begin position="158"/>
        <end position="179"/>
    </location>
</feature>
<dbReference type="PROSITE" id="PS50850">
    <property type="entry name" value="MFS"/>
    <property type="match status" value="1"/>
</dbReference>
<feature type="transmembrane region" description="Helical" evidence="8">
    <location>
        <begin position="68"/>
        <end position="89"/>
    </location>
</feature>
<keyword evidence="5 8" id="KW-1133">Transmembrane helix</keyword>
<dbReference type="InterPro" id="IPR050171">
    <property type="entry name" value="MFS_Transporters"/>
</dbReference>
<evidence type="ECO:0000313" key="11">
    <source>
        <dbReference type="Proteomes" id="UP001163064"/>
    </source>
</evidence>
<dbReference type="InterPro" id="IPR036259">
    <property type="entry name" value="MFS_trans_sf"/>
</dbReference>
<comment type="caution">
    <text evidence="10">The sequence shown here is derived from an EMBL/GenBank/DDBJ whole genome shotgun (WGS) entry which is preliminary data.</text>
</comment>
<evidence type="ECO:0000259" key="9">
    <source>
        <dbReference type="PROSITE" id="PS50850"/>
    </source>
</evidence>
<feature type="compositionally biased region" description="Polar residues" evidence="7">
    <location>
        <begin position="398"/>
        <end position="407"/>
    </location>
</feature>
<feature type="transmembrane region" description="Helical" evidence="8">
    <location>
        <begin position="12"/>
        <end position="30"/>
    </location>
</feature>
<evidence type="ECO:0000313" key="10">
    <source>
        <dbReference type="EMBL" id="MCX3060736.1"/>
    </source>
</evidence>
<keyword evidence="3" id="KW-1003">Cell membrane</keyword>
<dbReference type="PANTHER" id="PTHR23517:SF2">
    <property type="entry name" value="MULTIDRUG RESISTANCE PROTEIN MDTH"/>
    <property type="match status" value="1"/>
</dbReference>
<dbReference type="Gene3D" id="1.20.1250.20">
    <property type="entry name" value="MFS general substrate transporter like domains"/>
    <property type="match status" value="1"/>
</dbReference>
<feature type="transmembrane region" description="Helical" evidence="8">
    <location>
        <begin position="131"/>
        <end position="152"/>
    </location>
</feature>
<keyword evidence="2" id="KW-0813">Transport</keyword>
<feature type="transmembrane region" description="Helical" evidence="8">
    <location>
        <begin position="36"/>
        <end position="56"/>
    </location>
</feature>
<feature type="transmembrane region" description="Helical" evidence="8">
    <location>
        <begin position="278"/>
        <end position="298"/>
    </location>
</feature>
<dbReference type="InterPro" id="IPR020846">
    <property type="entry name" value="MFS_dom"/>
</dbReference>
<protein>
    <submittedName>
        <fullName evidence="10">MFS transporter</fullName>
    </submittedName>
</protein>
<evidence type="ECO:0000256" key="4">
    <source>
        <dbReference type="ARBA" id="ARBA00022692"/>
    </source>
</evidence>
<keyword evidence="6 8" id="KW-0472">Membrane</keyword>
<evidence type="ECO:0000256" key="6">
    <source>
        <dbReference type="ARBA" id="ARBA00023136"/>
    </source>
</evidence>
<dbReference type="Pfam" id="PF07690">
    <property type="entry name" value="MFS_1"/>
    <property type="match status" value="1"/>
</dbReference>
<dbReference type="PANTHER" id="PTHR23517">
    <property type="entry name" value="RESISTANCE PROTEIN MDTM, PUTATIVE-RELATED-RELATED"/>
    <property type="match status" value="1"/>
</dbReference>
<evidence type="ECO:0000256" key="3">
    <source>
        <dbReference type="ARBA" id="ARBA00022475"/>
    </source>
</evidence>
<reference evidence="10" key="1">
    <citation type="submission" date="2022-10" db="EMBL/GenBank/DDBJ databases">
        <title>Streptomyces beihaiensis sp. nov., a chitin degrading actinobacterium, isolated from shrimp pond soil.</title>
        <authorList>
            <person name="Xie J."/>
            <person name="Shen N."/>
        </authorList>
    </citation>
    <scope>NUCLEOTIDE SEQUENCE</scope>
    <source>
        <strain evidence="10">GXMU-J5</strain>
    </source>
</reference>
<comment type="subcellular location">
    <subcellularLocation>
        <location evidence="1">Cell membrane</location>
        <topology evidence="1">Multi-pass membrane protein</topology>
    </subcellularLocation>
</comment>
<accession>A0ABT3TW72</accession>
<dbReference type="SUPFAM" id="SSF103473">
    <property type="entry name" value="MFS general substrate transporter"/>
    <property type="match status" value="1"/>
</dbReference>
<feature type="domain" description="Major facilitator superfamily (MFS) profile" evidence="9">
    <location>
        <begin position="4"/>
        <end position="396"/>
    </location>
</feature>
<evidence type="ECO:0000256" key="7">
    <source>
        <dbReference type="SAM" id="MobiDB-lite"/>
    </source>
</evidence>
<evidence type="ECO:0000256" key="2">
    <source>
        <dbReference type="ARBA" id="ARBA00022448"/>
    </source>
</evidence>
<keyword evidence="4 8" id="KW-0812">Transmembrane</keyword>
<feature type="transmembrane region" description="Helical" evidence="8">
    <location>
        <begin position="371"/>
        <end position="390"/>
    </location>
</feature>
<organism evidence="10 11">
    <name type="scientific">Streptomyces beihaiensis</name>
    <dbReference type="NCBI Taxonomy" id="2984495"/>
    <lineage>
        <taxon>Bacteria</taxon>
        <taxon>Bacillati</taxon>
        <taxon>Actinomycetota</taxon>
        <taxon>Actinomycetes</taxon>
        <taxon>Kitasatosporales</taxon>
        <taxon>Streptomycetaceae</taxon>
        <taxon>Streptomyces</taxon>
    </lineage>
</organism>
<sequence length="427" mass="43247">MGAAMRRVQAGSALSSFGVGFTVPFLYVYVAEVRGLGSGVAGIVLAAFAMAALVVLPFTGRAIDRRGPLPVVVGAAAVASVGAVCLGLATGRAAAIGAAALLGAGTAVVQPALATMIVWCSTPETRTRSFAMQFFLQNLGLGIGGLIGGQIVDEDRAGSFLLLFSIESVMFLVLAGIVLTARMPQAPGIGADIPKGEAKGGLRTLVGHRAMVQLCVLGFVLFFACYGQFESGLSAYGVEAAGISPSTLGVALAANTAMIVVAQFAVLKFVERRKRSRVIATVGLIWAVAWLAAGYAGLGHGSQAMATAAFISTYALFGLGEAMLSPTVAPLVADLAPAGMVGSYNSAFALVKQLALAVGPAVGGPMGASLHAPYIVTFVLFSLGITFLALRLGKRLTPMQNQPSSAGSRVVMRGTPEAPEPATAGAA</sequence>